<organism evidence="2">
    <name type="scientific">Siphoviridae sp. ctmJp3</name>
    <dbReference type="NCBI Taxonomy" id="2825650"/>
    <lineage>
        <taxon>Viruses</taxon>
        <taxon>Duplodnaviria</taxon>
        <taxon>Heunggongvirae</taxon>
        <taxon>Uroviricota</taxon>
        <taxon>Caudoviricetes</taxon>
    </lineage>
</organism>
<proteinExistence type="predicted"/>
<reference evidence="2" key="1">
    <citation type="journal article" date="2021" name="Proc. Natl. Acad. Sci. U.S.A.">
        <title>A Catalog of Tens of Thousands of Viruses from Human Metagenomes Reveals Hidden Associations with Chronic Diseases.</title>
        <authorList>
            <person name="Tisza M.J."/>
            <person name="Buck C.B."/>
        </authorList>
    </citation>
    <scope>NUCLEOTIDE SEQUENCE</scope>
    <source>
        <strain evidence="2">CtmJp3</strain>
    </source>
</reference>
<name>A0A8S5VBI3_9CAUD</name>
<sequence length="49" mass="5631">MSDATDRIESDELRRQLARAWEAGYSAGWTDQLCDFPPHTADNPYKEES</sequence>
<evidence type="ECO:0000256" key="1">
    <source>
        <dbReference type="SAM" id="MobiDB-lite"/>
    </source>
</evidence>
<protein>
    <submittedName>
        <fullName evidence="2">Ribosome modulation factor, stress response</fullName>
    </submittedName>
</protein>
<accession>A0A8S5VBI3</accession>
<dbReference type="EMBL" id="BK016238">
    <property type="protein sequence ID" value="DAG04130.1"/>
    <property type="molecule type" value="Genomic_DNA"/>
</dbReference>
<evidence type="ECO:0000313" key="2">
    <source>
        <dbReference type="EMBL" id="DAG04130.1"/>
    </source>
</evidence>
<feature type="region of interest" description="Disordered" evidence="1">
    <location>
        <begin position="29"/>
        <end position="49"/>
    </location>
</feature>